<evidence type="ECO:0000313" key="4">
    <source>
        <dbReference type="Proteomes" id="UP000543030"/>
    </source>
</evidence>
<organism evidence="3 4">
    <name type="scientific">Silvimonas terrae</name>
    <dbReference type="NCBI Taxonomy" id="300266"/>
    <lineage>
        <taxon>Bacteria</taxon>
        <taxon>Pseudomonadati</taxon>
        <taxon>Pseudomonadota</taxon>
        <taxon>Betaproteobacteria</taxon>
        <taxon>Neisseriales</taxon>
        <taxon>Chitinibacteraceae</taxon>
        <taxon>Silvimonas</taxon>
    </lineage>
</organism>
<evidence type="ECO:0000256" key="1">
    <source>
        <dbReference type="SAM" id="MobiDB-lite"/>
    </source>
</evidence>
<dbReference type="Proteomes" id="UP000543030">
    <property type="component" value="Unassembled WGS sequence"/>
</dbReference>
<keyword evidence="2" id="KW-0472">Membrane</keyword>
<keyword evidence="4" id="KW-1185">Reference proteome</keyword>
<protein>
    <submittedName>
        <fullName evidence="3">Uncharacterized protein</fullName>
    </submittedName>
</protein>
<gene>
    <name evidence="3" type="ORF">HNQ50_001917</name>
</gene>
<sequence length="139" mass="15708">MEDLNALKRLDVDGATYKGYIVGIIGIIFGVFSLIIGIYPLFNKDENYRYLVLSGWGAAIIISAVLFFIICKLVNVINEQFLQLQKIAEEREQIKAANQRLIEIDAYVIGNATRRTAERRRKSNEVPGVENSVDEGKEK</sequence>
<dbReference type="EMBL" id="JACHHN010000003">
    <property type="protein sequence ID" value="MBB5191194.1"/>
    <property type="molecule type" value="Genomic_DNA"/>
</dbReference>
<dbReference type="AlphaFoldDB" id="A0A840RF48"/>
<keyword evidence="2" id="KW-1133">Transmembrane helix</keyword>
<evidence type="ECO:0000256" key="2">
    <source>
        <dbReference type="SAM" id="Phobius"/>
    </source>
</evidence>
<keyword evidence="2" id="KW-0812">Transmembrane</keyword>
<dbReference type="RefSeq" id="WP_184099865.1">
    <property type="nucleotide sequence ID" value="NZ_JACHHN010000003.1"/>
</dbReference>
<reference evidence="3 4" key="1">
    <citation type="submission" date="2020-08" db="EMBL/GenBank/DDBJ databases">
        <title>Genomic Encyclopedia of Type Strains, Phase IV (KMG-IV): sequencing the most valuable type-strain genomes for metagenomic binning, comparative biology and taxonomic classification.</title>
        <authorList>
            <person name="Goeker M."/>
        </authorList>
    </citation>
    <scope>NUCLEOTIDE SEQUENCE [LARGE SCALE GENOMIC DNA]</scope>
    <source>
        <strain evidence="3 4">DSM 18233</strain>
    </source>
</reference>
<accession>A0A840RF48</accession>
<feature type="transmembrane region" description="Helical" evidence="2">
    <location>
        <begin position="20"/>
        <end position="42"/>
    </location>
</feature>
<proteinExistence type="predicted"/>
<feature type="transmembrane region" description="Helical" evidence="2">
    <location>
        <begin position="49"/>
        <end position="70"/>
    </location>
</feature>
<feature type="region of interest" description="Disordered" evidence="1">
    <location>
        <begin position="118"/>
        <end position="139"/>
    </location>
</feature>
<evidence type="ECO:0000313" key="3">
    <source>
        <dbReference type="EMBL" id="MBB5191194.1"/>
    </source>
</evidence>
<comment type="caution">
    <text evidence="3">The sequence shown here is derived from an EMBL/GenBank/DDBJ whole genome shotgun (WGS) entry which is preliminary data.</text>
</comment>
<name>A0A840RF48_9NEIS</name>